<evidence type="ECO:0000313" key="3">
    <source>
        <dbReference type="EMBL" id="GAA0265834.1"/>
    </source>
</evidence>
<evidence type="ECO:0000256" key="2">
    <source>
        <dbReference type="SAM" id="Phobius"/>
    </source>
</evidence>
<sequence length="267" mass="29305">MTSPLEDQLMAGMREVAAGYHVDRDLIAGARTAHRRRTRHRRAVVAATAVAVLAIGGVGYAVADPGGPSTDRLVSAAPPLDRTLRTAGPYILHITTRTYGPGEPGEQHKIEIWRDPVTGDQVEIDGAGPGIDVGHNKRKSMTAVCVDRNNRTWWSCDNGGEQIPLATPEMMRAWLKTETALRPVGREKINGVDTIHLSRRGTADPDLDVWVTADTDVLVRQRSSVEPEPGKGVVTMQADYEWFDRTPEARTRVTLTPPSDWPSRPPR</sequence>
<protein>
    <submittedName>
        <fullName evidence="3">Uncharacterized protein</fullName>
    </submittedName>
</protein>
<feature type="region of interest" description="Disordered" evidence="1">
    <location>
        <begin position="246"/>
        <end position="267"/>
    </location>
</feature>
<feature type="transmembrane region" description="Helical" evidence="2">
    <location>
        <begin position="43"/>
        <end position="63"/>
    </location>
</feature>
<keyword evidence="2" id="KW-0812">Transmembrane</keyword>
<organism evidence="3 4">
    <name type="scientific">Cryptosporangium japonicum</name>
    <dbReference type="NCBI Taxonomy" id="80872"/>
    <lineage>
        <taxon>Bacteria</taxon>
        <taxon>Bacillati</taxon>
        <taxon>Actinomycetota</taxon>
        <taxon>Actinomycetes</taxon>
        <taxon>Cryptosporangiales</taxon>
        <taxon>Cryptosporangiaceae</taxon>
        <taxon>Cryptosporangium</taxon>
    </lineage>
</organism>
<keyword evidence="2" id="KW-1133">Transmembrane helix</keyword>
<dbReference type="RefSeq" id="WP_344652327.1">
    <property type="nucleotide sequence ID" value="NZ_BAAAGX010000025.1"/>
</dbReference>
<name>A0ABN0UY94_9ACTN</name>
<evidence type="ECO:0000313" key="4">
    <source>
        <dbReference type="Proteomes" id="UP001500967"/>
    </source>
</evidence>
<gene>
    <name evidence="3" type="ORF">GCM10009539_60600</name>
</gene>
<keyword evidence="4" id="KW-1185">Reference proteome</keyword>
<comment type="caution">
    <text evidence="3">The sequence shown here is derived from an EMBL/GenBank/DDBJ whole genome shotgun (WGS) entry which is preliminary data.</text>
</comment>
<keyword evidence="2" id="KW-0472">Membrane</keyword>
<reference evidence="3 4" key="1">
    <citation type="journal article" date="2019" name="Int. J. Syst. Evol. Microbiol.">
        <title>The Global Catalogue of Microorganisms (GCM) 10K type strain sequencing project: providing services to taxonomists for standard genome sequencing and annotation.</title>
        <authorList>
            <consortium name="The Broad Institute Genomics Platform"/>
            <consortium name="The Broad Institute Genome Sequencing Center for Infectious Disease"/>
            <person name="Wu L."/>
            <person name="Ma J."/>
        </authorList>
    </citation>
    <scope>NUCLEOTIDE SEQUENCE [LARGE SCALE GENOMIC DNA]</scope>
    <source>
        <strain evidence="3 4">JCM 10425</strain>
    </source>
</reference>
<proteinExistence type="predicted"/>
<accession>A0ABN0UY94</accession>
<dbReference type="Proteomes" id="UP001500967">
    <property type="component" value="Unassembled WGS sequence"/>
</dbReference>
<dbReference type="EMBL" id="BAAAGX010000025">
    <property type="protein sequence ID" value="GAA0265834.1"/>
    <property type="molecule type" value="Genomic_DNA"/>
</dbReference>
<evidence type="ECO:0000256" key="1">
    <source>
        <dbReference type="SAM" id="MobiDB-lite"/>
    </source>
</evidence>